<dbReference type="SUPFAM" id="SSF46689">
    <property type="entry name" value="Homeodomain-like"/>
    <property type="match status" value="1"/>
</dbReference>
<dbReference type="STRING" id="1137799.GZ78_07670"/>
<feature type="transmembrane region" description="Helical" evidence="4">
    <location>
        <begin position="69"/>
        <end position="89"/>
    </location>
</feature>
<dbReference type="AlphaFoldDB" id="A0A081NMR5"/>
<evidence type="ECO:0000256" key="3">
    <source>
        <dbReference type="ARBA" id="ARBA00023163"/>
    </source>
</evidence>
<feature type="transmembrane region" description="Helical" evidence="4">
    <location>
        <begin position="219"/>
        <end position="238"/>
    </location>
</feature>
<evidence type="ECO:0000256" key="1">
    <source>
        <dbReference type="ARBA" id="ARBA00023015"/>
    </source>
</evidence>
<dbReference type="GO" id="GO:0043565">
    <property type="term" value="F:sequence-specific DNA binding"/>
    <property type="evidence" value="ECO:0007669"/>
    <property type="project" value="InterPro"/>
</dbReference>
<proteinExistence type="predicted"/>
<keyword evidence="4" id="KW-0472">Membrane</keyword>
<gene>
    <name evidence="6" type="ORF">GZ78_07670</name>
</gene>
<dbReference type="Pfam" id="PF12833">
    <property type="entry name" value="HTH_18"/>
    <property type="match status" value="1"/>
</dbReference>
<dbReference type="PANTHER" id="PTHR43280:SF29">
    <property type="entry name" value="ARAC-FAMILY TRANSCRIPTIONAL REGULATOR"/>
    <property type="match status" value="1"/>
</dbReference>
<dbReference type="RefSeq" id="WP_034833751.1">
    <property type="nucleotide sequence ID" value="NZ_JOKH01000001.1"/>
</dbReference>
<keyword evidence="2" id="KW-0238">DNA-binding</keyword>
<accession>A0A081NMR5</accession>
<evidence type="ECO:0000256" key="4">
    <source>
        <dbReference type="SAM" id="Phobius"/>
    </source>
</evidence>
<feature type="transmembrane region" description="Helical" evidence="4">
    <location>
        <begin position="146"/>
        <end position="165"/>
    </location>
</feature>
<keyword evidence="7" id="KW-1185">Reference proteome</keyword>
<keyword evidence="4" id="KW-1133">Transmembrane helix</keyword>
<name>A0A081NMR5_9GAMM</name>
<feature type="domain" description="HTH araC/xylS-type" evidence="5">
    <location>
        <begin position="303"/>
        <end position="411"/>
    </location>
</feature>
<keyword evidence="3" id="KW-0804">Transcription</keyword>
<dbReference type="Gene3D" id="1.10.10.60">
    <property type="entry name" value="Homeodomain-like"/>
    <property type="match status" value="1"/>
</dbReference>
<evidence type="ECO:0000313" key="6">
    <source>
        <dbReference type="EMBL" id="KEQ19738.1"/>
    </source>
</evidence>
<organism evidence="6 7">
    <name type="scientific">Endozoicomonas numazuensis</name>
    <dbReference type="NCBI Taxonomy" id="1137799"/>
    <lineage>
        <taxon>Bacteria</taxon>
        <taxon>Pseudomonadati</taxon>
        <taxon>Pseudomonadota</taxon>
        <taxon>Gammaproteobacteria</taxon>
        <taxon>Oceanospirillales</taxon>
        <taxon>Endozoicomonadaceae</taxon>
        <taxon>Endozoicomonas</taxon>
    </lineage>
</organism>
<evidence type="ECO:0000313" key="7">
    <source>
        <dbReference type="Proteomes" id="UP000028073"/>
    </source>
</evidence>
<feature type="transmembrane region" description="Helical" evidence="4">
    <location>
        <begin position="186"/>
        <end position="204"/>
    </location>
</feature>
<feature type="transmembrane region" description="Helical" evidence="4">
    <location>
        <begin position="42"/>
        <end position="63"/>
    </location>
</feature>
<dbReference type="OrthoDB" id="345413at2"/>
<dbReference type="InterPro" id="IPR018060">
    <property type="entry name" value="HTH_AraC"/>
</dbReference>
<evidence type="ECO:0000256" key="2">
    <source>
        <dbReference type="ARBA" id="ARBA00023125"/>
    </source>
</evidence>
<dbReference type="Proteomes" id="UP000028073">
    <property type="component" value="Unassembled WGS sequence"/>
</dbReference>
<feature type="transmembrane region" description="Helical" evidence="4">
    <location>
        <begin position="13"/>
        <end position="35"/>
    </location>
</feature>
<dbReference type="EMBL" id="JOKH01000001">
    <property type="protein sequence ID" value="KEQ19738.1"/>
    <property type="molecule type" value="Genomic_DNA"/>
</dbReference>
<dbReference type="InterPro" id="IPR018062">
    <property type="entry name" value="HTH_AraC-typ_CS"/>
</dbReference>
<dbReference type="PROSITE" id="PS00041">
    <property type="entry name" value="HTH_ARAC_FAMILY_1"/>
    <property type="match status" value="1"/>
</dbReference>
<dbReference type="PROSITE" id="PS01124">
    <property type="entry name" value="HTH_ARAC_FAMILY_2"/>
    <property type="match status" value="1"/>
</dbReference>
<evidence type="ECO:0000259" key="5">
    <source>
        <dbReference type="PROSITE" id="PS01124"/>
    </source>
</evidence>
<feature type="transmembrane region" description="Helical" evidence="4">
    <location>
        <begin position="109"/>
        <end position="126"/>
    </location>
</feature>
<reference evidence="6 7" key="1">
    <citation type="submission" date="2014-06" db="EMBL/GenBank/DDBJ databases">
        <title>Whole Genome Sequences of Three Symbiotic Endozoicomonas Bacteria.</title>
        <authorList>
            <person name="Neave M.J."/>
            <person name="Apprill A."/>
            <person name="Voolstra C.R."/>
        </authorList>
    </citation>
    <scope>NUCLEOTIDE SEQUENCE [LARGE SCALE GENOMIC DNA]</scope>
    <source>
        <strain evidence="6 7">DSM 25634</strain>
    </source>
</reference>
<comment type="caution">
    <text evidence="6">The sequence shown here is derived from an EMBL/GenBank/DDBJ whole genome shotgun (WGS) entry which is preliminary data.</text>
</comment>
<dbReference type="InterPro" id="IPR009057">
    <property type="entry name" value="Homeodomain-like_sf"/>
</dbReference>
<sequence>MEREGVLKVAIDWFSIALISAISQGFLLCIVILSLNTHQRTANLLLAATVALNTIPIAIYSFVRADITIHTLVYGSLLLTILKGPALYLYVRSLTEVGFKLSKDLLKHLLVMLPATAIFLYLLTGIDLNEPMSIYQFFGQLKLPLFNNYVNLVIMSYSIASLIKLERHQKLIESAVSMTESINLNWLRGLIIFMIIICAFHLGLDISHLMGFSSIEPKSIVVLVLNLGFIYFISFGGMRQPRIFTEELQSVLTVSSSQPLQTSMQAPTAKGLPQKSSEQAIETESDITTAKYQKSGMEPARLENIWQMLSVLLENEKPYLNDELTLPQLAEQLGEKPHDLSQVINSQSGNNFYELINGCRVKEAMRLLANPVHKKRKMLDIATEVGFKSQSTFYNQFKKHANMTPRQFKDQNLEELQAETATA</sequence>
<dbReference type="GO" id="GO:0003700">
    <property type="term" value="F:DNA-binding transcription factor activity"/>
    <property type="evidence" value="ECO:0007669"/>
    <property type="project" value="InterPro"/>
</dbReference>
<protein>
    <recommendedName>
        <fullName evidence="5">HTH araC/xylS-type domain-containing protein</fullName>
    </recommendedName>
</protein>
<keyword evidence="1" id="KW-0805">Transcription regulation</keyword>
<dbReference type="SMART" id="SM00342">
    <property type="entry name" value="HTH_ARAC"/>
    <property type="match status" value="1"/>
</dbReference>
<keyword evidence="4" id="KW-0812">Transmembrane</keyword>
<dbReference type="PANTHER" id="PTHR43280">
    <property type="entry name" value="ARAC-FAMILY TRANSCRIPTIONAL REGULATOR"/>
    <property type="match status" value="1"/>
</dbReference>
<dbReference type="eggNOG" id="COG2207">
    <property type="taxonomic scope" value="Bacteria"/>
</dbReference>